<dbReference type="SUPFAM" id="SSF48557">
    <property type="entry name" value="L-aspartase-like"/>
    <property type="match status" value="1"/>
</dbReference>
<sequence>MAYGLGELLQSMMNLHEALLIQMNHSDDNPYVAIDYRPTARNSSQEQRYVIDMPDGSRGAIVPTANFDSTPFVRPMEYLLHSMGTLSVAMAQNIVRFEDPHINGGLPRFLAGSDGHGFGAVSKLAGSLLDRIQAETTLTRSSNLVVAGGQLEDVSNAGPNTARKMREALKLMYQLAAMQTLYAAQAVDLRRRDASQPLALGAVTQKLHADFRARSGMMIQDSETRTALAEAERLLKGWSP</sequence>
<proteinExistence type="predicted"/>
<evidence type="ECO:0000313" key="2">
    <source>
        <dbReference type="Proteomes" id="UP000462435"/>
    </source>
</evidence>
<name>A0A7V8FVU6_9BURK</name>
<dbReference type="EMBL" id="WNDX01000077">
    <property type="protein sequence ID" value="KAF1042680.1"/>
    <property type="molecule type" value="Genomic_DNA"/>
</dbReference>
<protein>
    <submittedName>
        <fullName evidence="1">MIO-dependent tyrosine 2,3-aminomutase</fullName>
    </submittedName>
</protein>
<dbReference type="Proteomes" id="UP000462435">
    <property type="component" value="Unassembled WGS sequence"/>
</dbReference>
<dbReference type="GO" id="GO:0016841">
    <property type="term" value="F:ammonia-lyase activity"/>
    <property type="evidence" value="ECO:0007669"/>
    <property type="project" value="UniProtKB-ARBA"/>
</dbReference>
<dbReference type="InterPro" id="IPR008948">
    <property type="entry name" value="L-Aspartase-like"/>
</dbReference>
<comment type="caution">
    <text evidence="1">The sequence shown here is derived from an EMBL/GenBank/DDBJ whole genome shotgun (WGS) entry which is preliminary data.</text>
</comment>
<accession>A0A7V8FVU6</accession>
<evidence type="ECO:0000313" key="1">
    <source>
        <dbReference type="EMBL" id="KAF1042680.1"/>
    </source>
</evidence>
<dbReference type="InterPro" id="IPR001106">
    <property type="entry name" value="Aromatic_Lyase"/>
</dbReference>
<reference evidence="2" key="1">
    <citation type="journal article" date="2020" name="MBio">
        <title>Horizontal gene transfer to a defensive symbiont with a reduced genome amongst a multipartite beetle microbiome.</title>
        <authorList>
            <person name="Waterworth S.C."/>
            <person name="Florez L.V."/>
            <person name="Rees E.R."/>
            <person name="Hertweck C."/>
            <person name="Kaltenpoth M."/>
            <person name="Kwan J.C."/>
        </authorList>
    </citation>
    <scope>NUCLEOTIDE SEQUENCE [LARGE SCALE GENOMIC DNA]</scope>
</reference>
<dbReference type="PANTHER" id="PTHR10362">
    <property type="entry name" value="HISTIDINE AMMONIA-LYASE"/>
    <property type="match status" value="1"/>
</dbReference>
<dbReference type="AlphaFoldDB" id="A0A7V8FVU6"/>
<organism evidence="1 2">
    <name type="scientific">Herbaspirillum frisingense</name>
    <dbReference type="NCBI Taxonomy" id="92645"/>
    <lineage>
        <taxon>Bacteria</taxon>
        <taxon>Pseudomonadati</taxon>
        <taxon>Pseudomonadota</taxon>
        <taxon>Betaproteobacteria</taxon>
        <taxon>Burkholderiales</taxon>
        <taxon>Oxalobacteraceae</taxon>
        <taxon>Herbaspirillum</taxon>
    </lineage>
</organism>
<dbReference type="Gene3D" id="1.20.200.10">
    <property type="entry name" value="Fumarase/aspartase (Central domain)"/>
    <property type="match status" value="1"/>
</dbReference>
<gene>
    <name evidence="1" type="ORF">GAK35_02596</name>
</gene>
<dbReference type="Pfam" id="PF00221">
    <property type="entry name" value="Lyase_aromatic"/>
    <property type="match status" value="1"/>
</dbReference>